<dbReference type="PROSITE" id="PS50030">
    <property type="entry name" value="UBA"/>
    <property type="match status" value="1"/>
</dbReference>
<comment type="subcellular location">
    <subcellularLocation>
        <location evidence="1">Membrane</location>
        <topology evidence="1">Multi-pass membrane protein</topology>
    </subcellularLocation>
</comment>
<keyword evidence="3 5" id="KW-1133">Transmembrane helix</keyword>
<dbReference type="InterPro" id="IPR009060">
    <property type="entry name" value="UBA-like_sf"/>
</dbReference>
<protein>
    <submittedName>
        <fullName evidence="8">UBA domain-containing protein</fullName>
    </submittedName>
</protein>
<dbReference type="GO" id="GO:0004252">
    <property type="term" value="F:serine-type endopeptidase activity"/>
    <property type="evidence" value="ECO:0007669"/>
    <property type="project" value="TreeGrafter"/>
</dbReference>
<proteinExistence type="predicted"/>
<keyword evidence="2 5" id="KW-0812">Transmembrane</keyword>
<evidence type="ECO:0000256" key="5">
    <source>
        <dbReference type="SAM" id="Phobius"/>
    </source>
</evidence>
<dbReference type="SUPFAM" id="SSF144091">
    <property type="entry name" value="Rhomboid-like"/>
    <property type="match status" value="1"/>
</dbReference>
<feature type="transmembrane region" description="Helical" evidence="5">
    <location>
        <begin position="87"/>
        <end position="110"/>
    </location>
</feature>
<feature type="transmembrane region" description="Helical" evidence="5">
    <location>
        <begin position="6"/>
        <end position="27"/>
    </location>
</feature>
<evidence type="ECO:0000313" key="8">
    <source>
        <dbReference type="WBParaSite" id="PgB19_g012_t01"/>
    </source>
</evidence>
<dbReference type="WBParaSite" id="PgB19_g012_t01">
    <property type="protein sequence ID" value="PgB19_g012_t01"/>
    <property type="gene ID" value="PgB19_g012"/>
</dbReference>
<dbReference type="SMART" id="SM00165">
    <property type="entry name" value="UBA"/>
    <property type="match status" value="1"/>
</dbReference>
<evidence type="ECO:0000259" key="6">
    <source>
        <dbReference type="PROSITE" id="PS50030"/>
    </source>
</evidence>
<dbReference type="InterPro" id="IPR035952">
    <property type="entry name" value="Rhomboid-like_sf"/>
</dbReference>
<evidence type="ECO:0000256" key="1">
    <source>
        <dbReference type="ARBA" id="ARBA00004141"/>
    </source>
</evidence>
<dbReference type="InterPro" id="IPR015940">
    <property type="entry name" value="UBA"/>
</dbReference>
<evidence type="ECO:0000313" key="7">
    <source>
        <dbReference type="Proteomes" id="UP000887569"/>
    </source>
</evidence>
<dbReference type="Proteomes" id="UP000887569">
    <property type="component" value="Unplaced"/>
</dbReference>
<name>A0A914ZVE5_PARUN</name>
<dbReference type="AlphaFoldDB" id="A0A914ZVE5"/>
<evidence type="ECO:0000256" key="3">
    <source>
        <dbReference type="ARBA" id="ARBA00022989"/>
    </source>
</evidence>
<feature type="domain" description="UBA" evidence="6">
    <location>
        <begin position="328"/>
        <end position="369"/>
    </location>
</feature>
<dbReference type="PANTHER" id="PTHR43066:SF21">
    <property type="entry name" value="UBIQUITIN-ASSOCIATED DOMAIN-CONTAINING PROTEIN 2"/>
    <property type="match status" value="1"/>
</dbReference>
<keyword evidence="4 5" id="KW-0472">Membrane</keyword>
<dbReference type="GO" id="GO:0016020">
    <property type="term" value="C:membrane"/>
    <property type="evidence" value="ECO:0007669"/>
    <property type="project" value="UniProtKB-SubCell"/>
</dbReference>
<dbReference type="InterPro" id="IPR041928">
    <property type="entry name" value="UBA_UBAC2"/>
</dbReference>
<dbReference type="Gene3D" id="1.10.8.10">
    <property type="entry name" value="DNA helicase RuvA subunit, C-terminal domain"/>
    <property type="match status" value="1"/>
</dbReference>
<dbReference type="PANTHER" id="PTHR43066">
    <property type="entry name" value="RHOMBOID-RELATED PROTEIN"/>
    <property type="match status" value="1"/>
</dbReference>
<feature type="transmembrane region" description="Helical" evidence="5">
    <location>
        <begin position="48"/>
        <end position="67"/>
    </location>
</feature>
<evidence type="ECO:0000256" key="4">
    <source>
        <dbReference type="ARBA" id="ARBA00023136"/>
    </source>
</evidence>
<keyword evidence="7" id="KW-1185">Reference proteome</keyword>
<sequence>LGNEKNPLSEILLIFFFFLMLFQMISIGRAQYQMQSQNLFRYAPVTKAWICSLLSCSATYMYFNLYATSSATPSLRNIMDLKGVGKLFISKLFFHTPSTMIAGIVLLYYARWIERRFGSKKFVNFILIVGIQAAVLEISTFYAISQLFNYDPSKMHFSTGPFALLSALYANFIVEIPVVPYAHIFGIPLSIHNLPLLMFVQLIGASRPSMIASIAGLISGLIYRSHFAQIGKINLIPSFIVQSLQSTTNPFGWLIDKFISFGEDNRANKILPVAATIERQRIEIIDEYERRLMLNQMQRMHRAQVDGSHGNQLHFLNRLFQNRSSGEPPSEDRIRQLMDMGFVNRQMVIDALRQNDNDTSAAANALLHQNQ</sequence>
<accession>A0A914ZVE5</accession>
<dbReference type="SUPFAM" id="SSF46934">
    <property type="entry name" value="UBA-like"/>
    <property type="match status" value="1"/>
</dbReference>
<reference evidence="8" key="1">
    <citation type="submission" date="2022-11" db="UniProtKB">
        <authorList>
            <consortium name="WormBaseParasite"/>
        </authorList>
    </citation>
    <scope>IDENTIFICATION</scope>
</reference>
<dbReference type="CDD" id="cd14305">
    <property type="entry name" value="UBA_UBAC2"/>
    <property type="match status" value="1"/>
</dbReference>
<evidence type="ECO:0000256" key="2">
    <source>
        <dbReference type="ARBA" id="ARBA00022692"/>
    </source>
</evidence>
<organism evidence="7 8">
    <name type="scientific">Parascaris univalens</name>
    <name type="common">Nematode worm</name>
    <dbReference type="NCBI Taxonomy" id="6257"/>
    <lineage>
        <taxon>Eukaryota</taxon>
        <taxon>Metazoa</taxon>
        <taxon>Ecdysozoa</taxon>
        <taxon>Nematoda</taxon>
        <taxon>Chromadorea</taxon>
        <taxon>Rhabditida</taxon>
        <taxon>Spirurina</taxon>
        <taxon>Ascaridomorpha</taxon>
        <taxon>Ascaridoidea</taxon>
        <taxon>Ascarididae</taxon>
        <taxon>Parascaris</taxon>
    </lineage>
</organism>
<feature type="transmembrane region" description="Helical" evidence="5">
    <location>
        <begin position="122"/>
        <end position="144"/>
    </location>
</feature>